<name>A0ABT7LA51_9BACI</name>
<accession>A0ABT7LA51</accession>
<dbReference type="RefSeq" id="WP_285934026.1">
    <property type="nucleotide sequence ID" value="NZ_JASTZU010000063.1"/>
</dbReference>
<evidence type="ECO:0000313" key="2">
    <source>
        <dbReference type="Proteomes" id="UP001235343"/>
    </source>
</evidence>
<dbReference type="EMBL" id="JASTZU010000063">
    <property type="protein sequence ID" value="MDL4842733.1"/>
    <property type="molecule type" value="Genomic_DNA"/>
</dbReference>
<keyword evidence="2" id="KW-1185">Reference proteome</keyword>
<comment type="caution">
    <text evidence="1">The sequence shown here is derived from an EMBL/GenBank/DDBJ whole genome shotgun (WGS) entry which is preliminary data.</text>
</comment>
<proteinExistence type="predicted"/>
<gene>
    <name evidence="1" type="ORF">QQS35_20070</name>
</gene>
<organism evidence="1 2">
    <name type="scientific">Aquibacillus rhizosphaerae</name>
    <dbReference type="NCBI Taxonomy" id="3051431"/>
    <lineage>
        <taxon>Bacteria</taxon>
        <taxon>Bacillati</taxon>
        <taxon>Bacillota</taxon>
        <taxon>Bacilli</taxon>
        <taxon>Bacillales</taxon>
        <taxon>Bacillaceae</taxon>
        <taxon>Aquibacillus</taxon>
    </lineage>
</organism>
<evidence type="ECO:0000313" key="1">
    <source>
        <dbReference type="EMBL" id="MDL4842733.1"/>
    </source>
</evidence>
<reference evidence="1 2" key="1">
    <citation type="submission" date="2023-06" db="EMBL/GenBank/DDBJ databases">
        <title>Aquibacillus rhizosphaerae LR5S19.</title>
        <authorList>
            <person name="Sun J.-Q."/>
        </authorList>
    </citation>
    <scope>NUCLEOTIDE SEQUENCE [LARGE SCALE GENOMIC DNA]</scope>
    <source>
        <strain evidence="1 2">LR5S19</strain>
    </source>
</reference>
<sequence length="82" mass="9382">MYACPLCNGLKSINLNCPNCQQVMDNQGRTVDFMGDYIPYLEYEGTKLIDGELNSTQDHTCLHLFYCTSCNQQLNVPIQEIR</sequence>
<dbReference type="Proteomes" id="UP001235343">
    <property type="component" value="Unassembled WGS sequence"/>
</dbReference>
<protein>
    <submittedName>
        <fullName evidence="1">Uncharacterized protein</fullName>
    </submittedName>
</protein>